<dbReference type="PANTHER" id="PTHR22930">
    <property type="match status" value="1"/>
</dbReference>
<comment type="similarity">
    <text evidence="3">Belongs to the HARBI1 family.</text>
</comment>
<feature type="region of interest" description="Disordered" evidence="8">
    <location>
        <begin position="387"/>
        <end position="406"/>
    </location>
</feature>
<evidence type="ECO:0000256" key="5">
    <source>
        <dbReference type="ARBA" id="ARBA00022723"/>
    </source>
</evidence>
<feature type="domain" description="DDE Tnp4" evidence="9">
    <location>
        <begin position="213"/>
        <end position="346"/>
    </location>
</feature>
<dbReference type="PANTHER" id="PTHR22930:SF85">
    <property type="entry name" value="GH03217P-RELATED"/>
    <property type="match status" value="1"/>
</dbReference>
<feature type="compositionally biased region" description="Acidic residues" evidence="8">
    <location>
        <begin position="394"/>
        <end position="406"/>
    </location>
</feature>
<dbReference type="Pfam" id="PF13359">
    <property type="entry name" value="DDE_Tnp_4"/>
    <property type="match status" value="1"/>
</dbReference>
<dbReference type="InterPro" id="IPR027806">
    <property type="entry name" value="HARBI1_dom"/>
</dbReference>
<dbReference type="AlphaFoldDB" id="A0A9P6JZ20"/>
<protein>
    <recommendedName>
        <fullName evidence="9">DDE Tnp4 domain-containing protein</fullName>
    </recommendedName>
</protein>
<keyword evidence="11" id="KW-1185">Reference proteome</keyword>
<name>A0A9P6JZ20_9FUNG</name>
<dbReference type="GO" id="GO:0005634">
    <property type="term" value="C:nucleus"/>
    <property type="evidence" value="ECO:0007669"/>
    <property type="project" value="UniProtKB-SubCell"/>
</dbReference>
<evidence type="ECO:0000256" key="4">
    <source>
        <dbReference type="ARBA" id="ARBA00022722"/>
    </source>
</evidence>
<evidence type="ECO:0000256" key="2">
    <source>
        <dbReference type="ARBA" id="ARBA00004123"/>
    </source>
</evidence>
<gene>
    <name evidence="10" type="ORF">EC957_006466</name>
</gene>
<comment type="cofactor">
    <cofactor evidence="1">
        <name>a divalent metal cation</name>
        <dbReference type="ChEBI" id="CHEBI:60240"/>
    </cofactor>
</comment>
<organism evidence="10 11">
    <name type="scientific">Mortierella hygrophila</name>
    <dbReference type="NCBI Taxonomy" id="979708"/>
    <lineage>
        <taxon>Eukaryota</taxon>
        <taxon>Fungi</taxon>
        <taxon>Fungi incertae sedis</taxon>
        <taxon>Mucoromycota</taxon>
        <taxon>Mortierellomycotina</taxon>
        <taxon>Mortierellomycetes</taxon>
        <taxon>Mortierellales</taxon>
        <taxon>Mortierellaceae</taxon>
        <taxon>Mortierella</taxon>
    </lineage>
</organism>
<dbReference type="GO" id="GO:0004518">
    <property type="term" value="F:nuclease activity"/>
    <property type="evidence" value="ECO:0007669"/>
    <property type="project" value="UniProtKB-KW"/>
</dbReference>
<dbReference type="Proteomes" id="UP000723463">
    <property type="component" value="Unassembled WGS sequence"/>
</dbReference>
<dbReference type="EMBL" id="JAAAXW010000299">
    <property type="protein sequence ID" value="KAF9538544.1"/>
    <property type="molecule type" value="Genomic_DNA"/>
</dbReference>
<dbReference type="GO" id="GO:0046872">
    <property type="term" value="F:metal ion binding"/>
    <property type="evidence" value="ECO:0007669"/>
    <property type="project" value="UniProtKB-KW"/>
</dbReference>
<keyword evidence="4" id="KW-0540">Nuclease</keyword>
<evidence type="ECO:0000313" key="10">
    <source>
        <dbReference type="EMBL" id="KAF9538544.1"/>
    </source>
</evidence>
<evidence type="ECO:0000256" key="7">
    <source>
        <dbReference type="ARBA" id="ARBA00023242"/>
    </source>
</evidence>
<comment type="subcellular location">
    <subcellularLocation>
        <location evidence="2">Nucleus</location>
    </subcellularLocation>
</comment>
<sequence length="406" mass="47108">MIMHQHTRGNYRNLKRTRLTFRQKALRQLEALLQFMMVDALSLRPRRLRVPRVAIAVCGLAQHIQTSRYLVPLKRFRVLDSHYRDNVLSGRNKKYFYDAFRMTKPQFDFVLNLIKDHPGFATRWKKPQQRVEVQLKVALHRFTHDGSLSSFNALGRQMGVSVGSVIRYTRRCASALCAHIITYIKWPTEEEKIGVKARLGKENSEMSLEQLMSNFTLGATGVCDDRAVFTFFTTGYTGSRHDSSAYKDTPLYKEKSKYFSNDDHLIGDAAYALTPTVITAYKGKNQLPERDLFNKKLRSSRVRIEHAFGGLKGFARCLNKLRLGHTGENDMRRLNQQIMACVVLYNLLLIEDIPNDDPDPRYNFFGLMFERDSRSYADAEVRQHRRNARARFQEEDEEDIDDGGVY</sequence>
<accession>A0A9P6JZ20</accession>
<evidence type="ECO:0000256" key="6">
    <source>
        <dbReference type="ARBA" id="ARBA00022801"/>
    </source>
</evidence>
<evidence type="ECO:0000256" key="8">
    <source>
        <dbReference type="SAM" id="MobiDB-lite"/>
    </source>
</evidence>
<dbReference type="InterPro" id="IPR045249">
    <property type="entry name" value="HARBI1-like"/>
</dbReference>
<reference evidence="10" key="1">
    <citation type="journal article" date="2020" name="Fungal Divers.">
        <title>Resolving the Mortierellaceae phylogeny through synthesis of multi-gene phylogenetics and phylogenomics.</title>
        <authorList>
            <person name="Vandepol N."/>
            <person name="Liber J."/>
            <person name="Desiro A."/>
            <person name="Na H."/>
            <person name="Kennedy M."/>
            <person name="Barry K."/>
            <person name="Grigoriev I.V."/>
            <person name="Miller A.N."/>
            <person name="O'Donnell K."/>
            <person name="Stajich J.E."/>
            <person name="Bonito G."/>
        </authorList>
    </citation>
    <scope>NUCLEOTIDE SEQUENCE</scope>
    <source>
        <strain evidence="10">NRRL 2591</strain>
    </source>
</reference>
<keyword evidence="5" id="KW-0479">Metal-binding</keyword>
<comment type="caution">
    <text evidence="10">The sequence shown here is derived from an EMBL/GenBank/DDBJ whole genome shotgun (WGS) entry which is preliminary data.</text>
</comment>
<evidence type="ECO:0000259" key="9">
    <source>
        <dbReference type="Pfam" id="PF13359"/>
    </source>
</evidence>
<evidence type="ECO:0000256" key="3">
    <source>
        <dbReference type="ARBA" id="ARBA00006958"/>
    </source>
</evidence>
<proteinExistence type="inferred from homology"/>
<evidence type="ECO:0000313" key="11">
    <source>
        <dbReference type="Proteomes" id="UP000723463"/>
    </source>
</evidence>
<evidence type="ECO:0000256" key="1">
    <source>
        <dbReference type="ARBA" id="ARBA00001968"/>
    </source>
</evidence>
<keyword evidence="7" id="KW-0539">Nucleus</keyword>
<dbReference type="GO" id="GO:0016787">
    <property type="term" value="F:hydrolase activity"/>
    <property type="evidence" value="ECO:0007669"/>
    <property type="project" value="UniProtKB-KW"/>
</dbReference>
<keyword evidence="6" id="KW-0378">Hydrolase</keyword>